<keyword evidence="11" id="KW-0456">Lyase</keyword>
<dbReference type="GO" id="GO:0008270">
    <property type="term" value="F:zinc ion binding"/>
    <property type="evidence" value="ECO:0007669"/>
    <property type="project" value="UniProtKB-KW"/>
</dbReference>
<sequence>MPVSIGLPMPELPDITLYIEALEARVIGRTLASIRLASPFVLRSVDPKIADVVGHEVIGLRRMGKRIVFAIEPDVFAVVHLMIAGRFQWKDEAKAKIPGKVGLLAFDFVSEDGAEHGTLLLTEASTKKRASLHLVRGEAALRDFDRGGLEPLGSTLEQFKDALTRERHTLKRALTDPRLFSGIGNAYSDEILHRAKMSPVTRSDRLDDAAIATLHRATIEVLEEWIDRMRAELAGGFPAKVTAFRPEMAVHGKYGQPCPVCGTKVQRIVYAENESNYCPRCQTEGKLLADRSLSRLLKGNWPKTIEELEGR</sequence>
<dbReference type="SUPFAM" id="SSF46946">
    <property type="entry name" value="S13-like H2TH domain"/>
    <property type="match status" value="1"/>
</dbReference>
<evidence type="ECO:0000256" key="5">
    <source>
        <dbReference type="ARBA" id="ARBA00022763"/>
    </source>
</evidence>
<evidence type="ECO:0000256" key="4">
    <source>
        <dbReference type="ARBA" id="ARBA00022723"/>
    </source>
</evidence>
<dbReference type="SMART" id="SM01232">
    <property type="entry name" value="H2TH"/>
    <property type="match status" value="1"/>
</dbReference>
<dbReference type="AlphaFoldDB" id="A0A0F6YND5"/>
<comment type="similarity">
    <text evidence="3">Belongs to the FPG family.</text>
</comment>
<gene>
    <name evidence="17" type="ORF">DB32_007434</name>
</gene>
<evidence type="ECO:0000256" key="6">
    <source>
        <dbReference type="ARBA" id="ARBA00022771"/>
    </source>
</evidence>
<keyword evidence="10" id="KW-0234">DNA repair</keyword>
<keyword evidence="4" id="KW-0479">Metal-binding</keyword>
<dbReference type="InterPro" id="IPR015886">
    <property type="entry name" value="H2TH_FPG"/>
</dbReference>
<evidence type="ECO:0000256" key="11">
    <source>
        <dbReference type="ARBA" id="ARBA00023239"/>
    </source>
</evidence>
<dbReference type="PANTHER" id="PTHR22993">
    <property type="entry name" value="FORMAMIDOPYRIMIDINE-DNA GLYCOSYLASE"/>
    <property type="match status" value="1"/>
</dbReference>
<accession>A0A0F6YND5</accession>
<dbReference type="Pfam" id="PF01149">
    <property type="entry name" value="Fapy_DNA_glyco"/>
    <property type="match status" value="1"/>
</dbReference>
<dbReference type="KEGG" id="samy:DB32_007434"/>
<evidence type="ECO:0000259" key="15">
    <source>
        <dbReference type="PROSITE" id="PS51066"/>
    </source>
</evidence>
<keyword evidence="8" id="KW-0862">Zinc</keyword>
<dbReference type="GO" id="GO:0034039">
    <property type="term" value="F:8-oxo-7,8-dihydroguanine DNA N-glycosylase activity"/>
    <property type="evidence" value="ECO:0007669"/>
    <property type="project" value="TreeGrafter"/>
</dbReference>
<dbReference type="InterPro" id="IPR010979">
    <property type="entry name" value="Ribosomal_uS13-like_H2TH"/>
</dbReference>
<evidence type="ECO:0000259" key="16">
    <source>
        <dbReference type="PROSITE" id="PS51068"/>
    </source>
</evidence>
<evidence type="ECO:0000256" key="3">
    <source>
        <dbReference type="ARBA" id="ARBA00009409"/>
    </source>
</evidence>
<evidence type="ECO:0000256" key="14">
    <source>
        <dbReference type="PROSITE-ProRule" id="PRU00391"/>
    </source>
</evidence>
<dbReference type="CDD" id="cd08973">
    <property type="entry name" value="BaFpgNei_N_1"/>
    <property type="match status" value="1"/>
</dbReference>
<dbReference type="InterPro" id="IPR000214">
    <property type="entry name" value="Znf_DNA_glyclase/AP_lyase"/>
</dbReference>
<dbReference type="InterPro" id="IPR010663">
    <property type="entry name" value="Znf_FPG/IleRS"/>
</dbReference>
<dbReference type="Gene3D" id="1.10.8.50">
    <property type="match status" value="1"/>
</dbReference>
<organism evidence="17 18">
    <name type="scientific">Sandaracinus amylolyticus</name>
    <dbReference type="NCBI Taxonomy" id="927083"/>
    <lineage>
        <taxon>Bacteria</taxon>
        <taxon>Pseudomonadati</taxon>
        <taxon>Myxococcota</taxon>
        <taxon>Polyangia</taxon>
        <taxon>Polyangiales</taxon>
        <taxon>Sandaracinaceae</taxon>
        <taxon>Sandaracinus</taxon>
    </lineage>
</organism>
<dbReference type="GO" id="GO:0016829">
    <property type="term" value="F:lyase activity"/>
    <property type="evidence" value="ECO:0007669"/>
    <property type="project" value="UniProtKB-KW"/>
</dbReference>
<dbReference type="InterPro" id="IPR012319">
    <property type="entry name" value="FPG_cat"/>
</dbReference>
<evidence type="ECO:0000313" key="17">
    <source>
        <dbReference type="EMBL" id="AKF10285.1"/>
    </source>
</evidence>
<keyword evidence="12" id="KW-0511">Multifunctional enzyme</keyword>
<dbReference type="InterPro" id="IPR035937">
    <property type="entry name" value="FPG_N"/>
</dbReference>
<dbReference type="EMBL" id="CP011125">
    <property type="protein sequence ID" value="AKF10285.1"/>
    <property type="molecule type" value="Genomic_DNA"/>
</dbReference>
<feature type="domain" description="Formamidopyrimidine-DNA glycosylase catalytic" evidence="16">
    <location>
        <begin position="10"/>
        <end position="102"/>
    </location>
</feature>
<dbReference type="PANTHER" id="PTHR22993:SF9">
    <property type="entry name" value="FORMAMIDOPYRIMIDINE-DNA GLYCOSYLASE"/>
    <property type="match status" value="1"/>
</dbReference>
<keyword evidence="18" id="KW-1185">Reference proteome</keyword>
<keyword evidence="9" id="KW-0238">DNA-binding</keyword>
<evidence type="ECO:0000256" key="1">
    <source>
        <dbReference type="ARBA" id="ARBA00001668"/>
    </source>
</evidence>
<keyword evidence="6 14" id="KW-0863">Zinc-finger</keyword>
<comment type="catalytic activity">
    <reaction evidence="1">
        <text>Hydrolysis of DNA containing ring-opened 7-methylguanine residues, releasing 2,6-diamino-4-hydroxy-5-(N-methyl)formamidopyrimidine.</text>
        <dbReference type="EC" id="3.2.2.23"/>
    </reaction>
</comment>
<evidence type="ECO:0000256" key="2">
    <source>
        <dbReference type="ARBA" id="ARBA00001947"/>
    </source>
</evidence>
<feature type="domain" description="FPG-type" evidence="15">
    <location>
        <begin position="249"/>
        <end position="283"/>
    </location>
</feature>
<dbReference type="GO" id="GO:0006284">
    <property type="term" value="P:base-excision repair"/>
    <property type="evidence" value="ECO:0007669"/>
    <property type="project" value="InterPro"/>
</dbReference>
<name>A0A0F6YND5_9BACT</name>
<evidence type="ECO:0000256" key="9">
    <source>
        <dbReference type="ARBA" id="ARBA00023125"/>
    </source>
</evidence>
<keyword evidence="7" id="KW-0378">Hydrolase</keyword>
<keyword evidence="13" id="KW-0326">Glycosidase</keyword>
<protein>
    <submittedName>
        <fullName evidence="17">Formamidopyrimidine-DNA glycosylase</fullName>
    </submittedName>
</protein>
<comment type="cofactor">
    <cofactor evidence="2">
        <name>Zn(2+)</name>
        <dbReference type="ChEBI" id="CHEBI:29105"/>
    </cofactor>
</comment>
<dbReference type="GO" id="GO:0003906">
    <property type="term" value="F:DNA-(apurinic or apyrimidinic site) endonuclease activity"/>
    <property type="evidence" value="ECO:0007669"/>
    <property type="project" value="InterPro"/>
</dbReference>
<dbReference type="Pfam" id="PF06827">
    <property type="entry name" value="zf-FPG_IleRS"/>
    <property type="match status" value="1"/>
</dbReference>
<evidence type="ECO:0000256" key="7">
    <source>
        <dbReference type="ARBA" id="ARBA00022801"/>
    </source>
</evidence>
<dbReference type="PROSITE" id="PS51066">
    <property type="entry name" value="ZF_FPG_2"/>
    <property type="match status" value="1"/>
</dbReference>
<dbReference type="PROSITE" id="PS51068">
    <property type="entry name" value="FPG_CAT"/>
    <property type="match status" value="1"/>
</dbReference>
<dbReference type="Proteomes" id="UP000034883">
    <property type="component" value="Chromosome"/>
</dbReference>
<evidence type="ECO:0000256" key="13">
    <source>
        <dbReference type="ARBA" id="ARBA00023295"/>
    </source>
</evidence>
<evidence type="ECO:0000256" key="8">
    <source>
        <dbReference type="ARBA" id="ARBA00022833"/>
    </source>
</evidence>
<evidence type="ECO:0000256" key="12">
    <source>
        <dbReference type="ARBA" id="ARBA00023268"/>
    </source>
</evidence>
<dbReference type="SMART" id="SM00898">
    <property type="entry name" value="Fapy_DNA_glyco"/>
    <property type="match status" value="1"/>
</dbReference>
<proteinExistence type="inferred from homology"/>
<dbReference type="GO" id="GO:0003684">
    <property type="term" value="F:damaged DNA binding"/>
    <property type="evidence" value="ECO:0007669"/>
    <property type="project" value="InterPro"/>
</dbReference>
<evidence type="ECO:0000313" key="18">
    <source>
        <dbReference type="Proteomes" id="UP000034883"/>
    </source>
</evidence>
<evidence type="ECO:0000256" key="10">
    <source>
        <dbReference type="ARBA" id="ARBA00023204"/>
    </source>
</evidence>
<dbReference type="SUPFAM" id="SSF57716">
    <property type="entry name" value="Glucocorticoid receptor-like (DNA-binding domain)"/>
    <property type="match status" value="1"/>
</dbReference>
<dbReference type="SUPFAM" id="SSF81624">
    <property type="entry name" value="N-terminal domain of MutM-like DNA repair proteins"/>
    <property type="match status" value="1"/>
</dbReference>
<reference evidence="17 18" key="1">
    <citation type="submission" date="2015-03" db="EMBL/GenBank/DDBJ databases">
        <title>Genome assembly of Sandaracinus amylolyticus DSM 53668.</title>
        <authorList>
            <person name="Sharma G."/>
            <person name="Subramanian S."/>
        </authorList>
    </citation>
    <scope>NUCLEOTIDE SEQUENCE [LARGE SCALE GENOMIC DNA]</scope>
    <source>
        <strain evidence="17 18">DSM 53668</strain>
    </source>
</reference>
<dbReference type="Pfam" id="PF06831">
    <property type="entry name" value="H2TH"/>
    <property type="match status" value="1"/>
</dbReference>
<dbReference type="STRING" id="927083.DB32_007434"/>
<dbReference type="Gene3D" id="3.20.190.10">
    <property type="entry name" value="MutM-like, N-terminal"/>
    <property type="match status" value="1"/>
</dbReference>
<keyword evidence="5" id="KW-0227">DNA damage</keyword>